<dbReference type="PATRIC" id="fig|1036673.3.peg.4213"/>
<gene>
    <name evidence="1" type="ordered locus">KNP414_04581</name>
</gene>
<dbReference type="KEGG" id="pms:KNP414_04581"/>
<organism evidence="1 2">
    <name type="scientific">Paenibacillus mucilaginosus (strain KNP414)</name>
    <dbReference type="NCBI Taxonomy" id="1036673"/>
    <lineage>
        <taxon>Bacteria</taxon>
        <taxon>Bacillati</taxon>
        <taxon>Bacillota</taxon>
        <taxon>Bacilli</taxon>
        <taxon>Bacillales</taxon>
        <taxon>Paenibacillaceae</taxon>
        <taxon>Paenibacillus</taxon>
    </lineage>
</organism>
<evidence type="ECO:0000313" key="1">
    <source>
        <dbReference type="EMBL" id="AEI43111.1"/>
    </source>
</evidence>
<dbReference type="HOGENOM" id="CLU_3346752_0_0_9"/>
<reference evidence="2" key="1">
    <citation type="submission" date="2011-06" db="EMBL/GenBank/DDBJ databases">
        <title>Complete genome sequence of Paenibacillus mucilaginosus KNP414.</title>
        <authorList>
            <person name="Wang J."/>
            <person name="Hu S."/>
            <person name="Hu X."/>
            <person name="Zhang B."/>
            <person name="Dong D."/>
            <person name="Zhang S."/>
            <person name="Zhao K."/>
            <person name="Wu D."/>
        </authorList>
    </citation>
    <scope>NUCLEOTIDE SEQUENCE [LARGE SCALE GENOMIC DNA]</scope>
    <source>
        <strain evidence="2">KNP414</strain>
    </source>
</reference>
<name>F8FBR0_PAEMK</name>
<accession>F8FBR0</accession>
<dbReference type="EMBL" id="CP002869">
    <property type="protein sequence ID" value="AEI43111.1"/>
    <property type="molecule type" value="Genomic_DNA"/>
</dbReference>
<dbReference type="AlphaFoldDB" id="F8FBR0"/>
<reference evidence="1 2" key="2">
    <citation type="journal article" date="2013" name="Genome Announc.">
        <title>Genome Sequence of Growth-Improving Paenibacillus mucilaginosus Strain KNP414.</title>
        <authorList>
            <person name="Lu J.J."/>
            <person name="Wang J.F."/>
            <person name="Hu X.F."/>
        </authorList>
    </citation>
    <scope>NUCLEOTIDE SEQUENCE [LARGE SCALE GENOMIC DNA]</scope>
    <source>
        <strain evidence="1 2">KNP414</strain>
    </source>
</reference>
<proteinExistence type="predicted"/>
<sequence length="37" mass="4179">MFHIGFIGFASPCYEWIEAVKKIRPASSARRIAVDPN</sequence>
<protein>
    <submittedName>
        <fullName evidence="1">Uncharacterized protein</fullName>
    </submittedName>
</protein>
<evidence type="ECO:0000313" key="2">
    <source>
        <dbReference type="Proteomes" id="UP000006620"/>
    </source>
</evidence>
<dbReference type="Proteomes" id="UP000006620">
    <property type="component" value="Chromosome"/>
</dbReference>